<dbReference type="SUPFAM" id="SSF57667">
    <property type="entry name" value="beta-beta-alpha zinc fingers"/>
    <property type="match status" value="4"/>
</dbReference>
<feature type="domain" description="C2H2-type" evidence="6">
    <location>
        <begin position="459"/>
        <end position="486"/>
    </location>
</feature>
<keyword evidence="4" id="KW-0862">Zinc</keyword>
<reference evidence="8" key="1">
    <citation type="submission" date="2025-08" db="UniProtKB">
        <authorList>
            <consortium name="RefSeq"/>
        </authorList>
    </citation>
    <scope>IDENTIFICATION</scope>
</reference>
<keyword evidence="1" id="KW-0479">Metal-binding</keyword>
<accession>A0ABM3M4E1</accession>
<sequence>MEDYCKYVLKRLCCTCLSADRKLSQLCKLKDGVNNLFFLLSSDSEAYKIMFSRDATQLFICWECDHFMRRQARFREQVCIAQKHITRFVEGRIDLKPEYSLSKLSYFHQDTYNEKIIFKSDVVDNFIDCGPDIDIKDEVEQNMLIENELANISDEDMTTDIIEEINVIDNKIEIKPLSLNRKKIKQDANRVSIKRKIKNEKEFSQKIEKTEMIDNIELDTIFDTFDSNIKNEIDLENGDVYPEVNVLEIKTDKSTINRGSKNGNTRKVKNGEECIKEEGFLRLNMTEEELLDSIEKRKLEEDYINATYKCKSCVEVFKDQIHLEEHNARLHVQKPKFVQCDICHVYIKFWWLPEHRKEHYLKYQCSHCSLVYYAALDMLRHLKDQHRVTSALTPAILRKLKRKAALTNQVLAPKKNDVSEDKAGLKDLDGKFKCSDCNKCFESRYLRYKHTLKVHREGHKCTTCGKTFAFKNTLNKHQQIHTSPQPTEQCPVCGKMVRREGARAHARTHAARVSHECIACDKRFVSRDSFEKHLKYASRHAVADVHKCKCTMCEKAFRTMRELNDHVNYNHMGKTQHKCPICHKALATRRCVTRHVRRAHHGLKEKSGDKILCQTCGRAFRDKKCLREHELIHTGEKPLSCDMCGRQFRQSACLYTHRRRVHKVAPKRLHVLHAEGDAADVTS</sequence>
<dbReference type="Gene3D" id="3.30.160.60">
    <property type="entry name" value="Classic Zinc Finger"/>
    <property type="match status" value="5"/>
</dbReference>
<protein>
    <submittedName>
        <fullName evidence="8">Zinc finger protein 14 homolog</fullName>
    </submittedName>
</protein>
<dbReference type="GeneID" id="112056935"/>
<dbReference type="PROSITE" id="PS50157">
    <property type="entry name" value="ZINC_FINGER_C2H2_2"/>
    <property type="match status" value="8"/>
</dbReference>
<evidence type="ECO:0000256" key="2">
    <source>
        <dbReference type="ARBA" id="ARBA00022737"/>
    </source>
</evidence>
<name>A0ABM3M4E1_BICAN</name>
<keyword evidence="3 5" id="KW-0863">Zinc-finger</keyword>
<feature type="domain" description="C2H2-type" evidence="6">
    <location>
        <begin position="639"/>
        <end position="662"/>
    </location>
</feature>
<evidence type="ECO:0000259" key="6">
    <source>
        <dbReference type="PROSITE" id="PS50157"/>
    </source>
</evidence>
<dbReference type="PANTHER" id="PTHR24379:SF127">
    <property type="entry name" value="BLOODY FINGERS-RELATED"/>
    <property type="match status" value="1"/>
</dbReference>
<feature type="domain" description="C2H2-type" evidence="6">
    <location>
        <begin position="546"/>
        <end position="576"/>
    </location>
</feature>
<evidence type="ECO:0000256" key="5">
    <source>
        <dbReference type="PROSITE-ProRule" id="PRU00042"/>
    </source>
</evidence>
<feature type="domain" description="C2H2-type" evidence="6">
    <location>
        <begin position="577"/>
        <end position="605"/>
    </location>
</feature>
<evidence type="ECO:0000313" key="8">
    <source>
        <dbReference type="RefSeq" id="XP_052746344.1"/>
    </source>
</evidence>
<dbReference type="RefSeq" id="XP_052746344.1">
    <property type="nucleotide sequence ID" value="XM_052890384.1"/>
</dbReference>
<feature type="domain" description="C2H2-type" evidence="6">
    <location>
        <begin position="611"/>
        <end position="638"/>
    </location>
</feature>
<keyword evidence="2" id="KW-0677">Repeat</keyword>
<evidence type="ECO:0000256" key="3">
    <source>
        <dbReference type="ARBA" id="ARBA00022771"/>
    </source>
</evidence>
<evidence type="ECO:0000256" key="4">
    <source>
        <dbReference type="ARBA" id="ARBA00022833"/>
    </source>
</evidence>
<organism evidence="7 8">
    <name type="scientific">Bicyclus anynana</name>
    <name type="common">Squinting bush brown butterfly</name>
    <dbReference type="NCBI Taxonomy" id="110368"/>
    <lineage>
        <taxon>Eukaryota</taxon>
        <taxon>Metazoa</taxon>
        <taxon>Ecdysozoa</taxon>
        <taxon>Arthropoda</taxon>
        <taxon>Hexapoda</taxon>
        <taxon>Insecta</taxon>
        <taxon>Pterygota</taxon>
        <taxon>Neoptera</taxon>
        <taxon>Endopterygota</taxon>
        <taxon>Lepidoptera</taxon>
        <taxon>Glossata</taxon>
        <taxon>Ditrysia</taxon>
        <taxon>Papilionoidea</taxon>
        <taxon>Nymphalidae</taxon>
        <taxon>Satyrinae</taxon>
        <taxon>Satyrini</taxon>
        <taxon>Mycalesina</taxon>
        <taxon>Bicyclus</taxon>
    </lineage>
</organism>
<feature type="domain" description="C2H2-type" evidence="6">
    <location>
        <begin position="432"/>
        <end position="460"/>
    </location>
</feature>
<evidence type="ECO:0000313" key="7">
    <source>
        <dbReference type="Proteomes" id="UP001652582"/>
    </source>
</evidence>
<evidence type="ECO:0000256" key="1">
    <source>
        <dbReference type="ARBA" id="ARBA00022723"/>
    </source>
</evidence>
<dbReference type="PROSITE" id="PS00028">
    <property type="entry name" value="ZINC_FINGER_C2H2_1"/>
    <property type="match status" value="7"/>
</dbReference>
<dbReference type="Pfam" id="PF00096">
    <property type="entry name" value="zf-C2H2"/>
    <property type="match status" value="2"/>
</dbReference>
<dbReference type="InterPro" id="IPR036236">
    <property type="entry name" value="Znf_C2H2_sf"/>
</dbReference>
<dbReference type="SMART" id="SM00355">
    <property type="entry name" value="ZnF_C2H2"/>
    <property type="match status" value="11"/>
</dbReference>
<dbReference type="PANTHER" id="PTHR24379">
    <property type="entry name" value="KRAB AND ZINC FINGER DOMAIN-CONTAINING"/>
    <property type="match status" value="1"/>
</dbReference>
<feature type="domain" description="C2H2-type" evidence="6">
    <location>
        <begin position="515"/>
        <end position="541"/>
    </location>
</feature>
<gene>
    <name evidence="8" type="primary">LOC112056935</name>
</gene>
<feature type="domain" description="C2H2-type" evidence="6">
    <location>
        <begin position="308"/>
        <end position="336"/>
    </location>
</feature>
<dbReference type="Proteomes" id="UP001652582">
    <property type="component" value="Chromosome 27"/>
</dbReference>
<dbReference type="InterPro" id="IPR013087">
    <property type="entry name" value="Znf_C2H2_type"/>
</dbReference>
<keyword evidence="7" id="KW-1185">Reference proteome</keyword>
<proteinExistence type="predicted"/>